<proteinExistence type="predicted"/>
<evidence type="ECO:0000313" key="3">
    <source>
        <dbReference type="EMBL" id="PTA67224.1"/>
    </source>
</evidence>
<dbReference type="Gene3D" id="3.90.550.10">
    <property type="entry name" value="Spore Coat Polysaccharide Biosynthesis Protein SpsA, Chain A"/>
    <property type="match status" value="1"/>
</dbReference>
<dbReference type="GO" id="GO:0016740">
    <property type="term" value="F:transferase activity"/>
    <property type="evidence" value="ECO:0007669"/>
    <property type="project" value="UniProtKB-KW"/>
</dbReference>
<name>A0A2T3W606_9DEIO</name>
<organism evidence="3 4">
    <name type="scientific">Deinococcus arcticus</name>
    <dbReference type="NCBI Taxonomy" id="2136176"/>
    <lineage>
        <taxon>Bacteria</taxon>
        <taxon>Thermotogati</taxon>
        <taxon>Deinococcota</taxon>
        <taxon>Deinococci</taxon>
        <taxon>Deinococcales</taxon>
        <taxon>Deinococcaceae</taxon>
        <taxon>Deinococcus</taxon>
    </lineage>
</organism>
<feature type="transmembrane region" description="Helical" evidence="1">
    <location>
        <begin position="327"/>
        <end position="347"/>
    </location>
</feature>
<evidence type="ECO:0000313" key="4">
    <source>
        <dbReference type="Proteomes" id="UP000240317"/>
    </source>
</evidence>
<gene>
    <name evidence="3" type="ORF">C8263_14110</name>
</gene>
<evidence type="ECO:0000259" key="2">
    <source>
        <dbReference type="Pfam" id="PF00535"/>
    </source>
</evidence>
<keyword evidence="1" id="KW-1133">Transmembrane helix</keyword>
<dbReference type="RefSeq" id="WP_107138782.1">
    <property type="nucleotide sequence ID" value="NZ_PYSV01000014.1"/>
</dbReference>
<comment type="caution">
    <text evidence="3">The sequence shown here is derived from an EMBL/GenBank/DDBJ whole genome shotgun (WGS) entry which is preliminary data.</text>
</comment>
<accession>A0A2T3W606</accession>
<dbReference type="PANTHER" id="PTHR43646">
    <property type="entry name" value="GLYCOSYLTRANSFERASE"/>
    <property type="match status" value="1"/>
</dbReference>
<dbReference type="EMBL" id="PYSV01000014">
    <property type="protein sequence ID" value="PTA67224.1"/>
    <property type="molecule type" value="Genomic_DNA"/>
</dbReference>
<dbReference type="InterPro" id="IPR001173">
    <property type="entry name" value="Glyco_trans_2-like"/>
</dbReference>
<dbReference type="Proteomes" id="UP000240317">
    <property type="component" value="Unassembled WGS sequence"/>
</dbReference>
<dbReference type="SUPFAM" id="SSF53448">
    <property type="entry name" value="Nucleotide-diphospho-sugar transferases"/>
    <property type="match status" value="1"/>
</dbReference>
<dbReference type="Pfam" id="PF00535">
    <property type="entry name" value="Glycos_transf_2"/>
    <property type="match status" value="1"/>
</dbReference>
<dbReference type="InterPro" id="IPR029044">
    <property type="entry name" value="Nucleotide-diphossugar_trans"/>
</dbReference>
<dbReference type="AlphaFoldDB" id="A0A2T3W606"/>
<keyword evidence="4" id="KW-1185">Reference proteome</keyword>
<sequence>MKRPLPLAPRLALAFLMFKGVNLLLNALTFPQLRTPPASETLPTVSLLIPARDEAHNLRRHLPGIVAQAAHEALILDDGSTDETAEVAAACGLQVIQGVPLPPGWKGKSWACHQLAAQASGEILLFLDADVALHGGAARALAAHLQQQRSGLVSVLPRPQGLNLGTRLLAPLVDVMVLTWLAYPMQWLRWPQASTANAQVMAFRREAYWAAGGHQAVRDEMLEGTALARRVRAAGWPVSKALGKEHVGIRAYRSYPASVRGFSKHALHVHLGSRPLLVALGALHFLVYTLPWLRRARHPLVWAVRLAGPAERLLVNWLTGRRQLPDLLEALLVPVTFLAALPAYRLALGRQVTWKNRTYTNAAHKHSEQP</sequence>
<reference evidence="3 4" key="1">
    <citation type="submission" date="2018-03" db="EMBL/GenBank/DDBJ databases">
        <title>Draft genome of Deinococcus sp. OD32.</title>
        <authorList>
            <person name="Wang X.-P."/>
            <person name="Du Z.-J."/>
        </authorList>
    </citation>
    <scope>NUCLEOTIDE SEQUENCE [LARGE SCALE GENOMIC DNA]</scope>
    <source>
        <strain evidence="3 4">OD32</strain>
    </source>
</reference>
<keyword evidence="3" id="KW-0808">Transferase</keyword>
<dbReference type="PANTHER" id="PTHR43646:SF3">
    <property type="entry name" value="SLR1566 PROTEIN"/>
    <property type="match status" value="1"/>
</dbReference>
<keyword evidence="1" id="KW-0472">Membrane</keyword>
<evidence type="ECO:0000256" key="1">
    <source>
        <dbReference type="SAM" id="Phobius"/>
    </source>
</evidence>
<feature type="domain" description="Glycosyltransferase 2-like" evidence="2">
    <location>
        <begin position="46"/>
        <end position="207"/>
    </location>
</feature>
<protein>
    <submittedName>
        <fullName evidence="3">Family 2 glycosyl transferase</fullName>
    </submittedName>
</protein>
<dbReference type="OrthoDB" id="9800276at2"/>
<keyword evidence="1" id="KW-0812">Transmembrane</keyword>